<feature type="domain" description="Restriction endonuclease type II DpnII-like" evidence="1">
    <location>
        <begin position="2"/>
        <end position="157"/>
    </location>
</feature>
<sequence>MKMSSLIDYVLGIEVGLDSNSRKNRNGKKMEQLVEKYLVDSNFKKEVDFFTQMTTKKLIDIFKIDILNELPIKKFDFVIKYKKQIYAVECNYYKSGGSKVSEIVRSYKNLLDDLRKINNFHFLWITDGFGWIKEKNHLKDALLSIDNIFNLDDLEKKGILNILESIK</sequence>
<dbReference type="InterPro" id="IPR011335">
    <property type="entry name" value="Restrct_endonuc-II-like"/>
</dbReference>
<gene>
    <name evidence="2" type="ORF">BCF89_10179</name>
</gene>
<organism evidence="2 3">
    <name type="scientific">Metamycoplasma auris</name>
    <dbReference type="NCBI Taxonomy" id="51363"/>
    <lineage>
        <taxon>Bacteria</taxon>
        <taxon>Bacillati</taxon>
        <taxon>Mycoplasmatota</taxon>
        <taxon>Mycoplasmoidales</taxon>
        <taxon>Metamycoplasmataceae</taxon>
        <taxon>Metamycoplasma</taxon>
    </lineage>
</organism>
<comment type="caution">
    <text evidence="2">The sequence shown here is derived from an EMBL/GenBank/DDBJ whole genome shotgun (WGS) entry which is preliminary data.</text>
</comment>
<evidence type="ECO:0000313" key="2">
    <source>
        <dbReference type="EMBL" id="PZW01559.1"/>
    </source>
</evidence>
<dbReference type="Pfam" id="PF04556">
    <property type="entry name" value="DpnII"/>
    <property type="match status" value="1"/>
</dbReference>
<accession>A0A2W7GWG3</accession>
<dbReference type="AlphaFoldDB" id="A0A2W7GWG3"/>
<proteinExistence type="predicted"/>
<name>A0A2W7GWG3_9BACT</name>
<dbReference type="GO" id="GO:0003677">
    <property type="term" value="F:DNA binding"/>
    <property type="evidence" value="ECO:0007669"/>
    <property type="project" value="InterPro"/>
</dbReference>
<protein>
    <submittedName>
        <fullName evidence="2">Type II restriction enzyme</fullName>
    </submittedName>
</protein>
<dbReference type="EMBL" id="QKUB01000001">
    <property type="protein sequence ID" value="PZW01559.1"/>
    <property type="molecule type" value="Genomic_DNA"/>
</dbReference>
<evidence type="ECO:0000313" key="3">
    <source>
        <dbReference type="Proteomes" id="UP000249646"/>
    </source>
</evidence>
<dbReference type="GO" id="GO:0009307">
    <property type="term" value="P:DNA restriction-modification system"/>
    <property type="evidence" value="ECO:0007669"/>
    <property type="project" value="InterPro"/>
</dbReference>
<evidence type="ECO:0000259" key="1">
    <source>
        <dbReference type="Pfam" id="PF04556"/>
    </source>
</evidence>
<dbReference type="Proteomes" id="UP000249646">
    <property type="component" value="Unassembled WGS sequence"/>
</dbReference>
<dbReference type="SUPFAM" id="SSF52980">
    <property type="entry name" value="Restriction endonuclease-like"/>
    <property type="match status" value="1"/>
</dbReference>
<dbReference type="GO" id="GO:0009036">
    <property type="term" value="F:type II site-specific deoxyribonuclease activity"/>
    <property type="evidence" value="ECO:0007669"/>
    <property type="project" value="InterPro"/>
</dbReference>
<keyword evidence="3" id="KW-1185">Reference proteome</keyword>
<dbReference type="InterPro" id="IPR007637">
    <property type="entry name" value="Restrct_endonuc_II_DpnII-like"/>
</dbReference>
<reference evidence="2 3" key="1">
    <citation type="submission" date="2018-06" db="EMBL/GenBank/DDBJ databases">
        <title>Genomic Encyclopedia of Archaeal and Bacterial Type Strains, Phase II (KMG-II): from individual species to whole genera.</title>
        <authorList>
            <person name="Goeker M."/>
        </authorList>
    </citation>
    <scope>NUCLEOTIDE SEQUENCE [LARGE SCALE GENOMIC DNA]</scope>
    <source>
        <strain evidence="2 3">ATCC 51348</strain>
    </source>
</reference>